<comment type="caution">
    <text evidence="2">The sequence shown here is derived from an EMBL/GenBank/DDBJ whole genome shotgun (WGS) entry which is preliminary data.</text>
</comment>
<evidence type="ECO:0008006" key="4">
    <source>
        <dbReference type="Google" id="ProtNLM"/>
    </source>
</evidence>
<feature type="region of interest" description="Disordered" evidence="1">
    <location>
        <begin position="1"/>
        <end position="69"/>
    </location>
</feature>
<feature type="compositionally biased region" description="Low complexity" evidence="1">
    <location>
        <begin position="123"/>
        <end position="137"/>
    </location>
</feature>
<gene>
    <name evidence="2" type="ORF">B0J13DRAFT_247239</name>
</gene>
<accession>A0A9P9JC43</accession>
<dbReference type="EMBL" id="JAGMUU010000005">
    <property type="protein sequence ID" value="KAH7151723.1"/>
    <property type="molecule type" value="Genomic_DNA"/>
</dbReference>
<evidence type="ECO:0000313" key="2">
    <source>
        <dbReference type="EMBL" id="KAH7151723.1"/>
    </source>
</evidence>
<feature type="region of interest" description="Disordered" evidence="1">
    <location>
        <begin position="262"/>
        <end position="307"/>
    </location>
</feature>
<evidence type="ECO:0000313" key="3">
    <source>
        <dbReference type="Proteomes" id="UP000717696"/>
    </source>
</evidence>
<feature type="compositionally biased region" description="Basic residues" evidence="1">
    <location>
        <begin position="17"/>
        <end position="27"/>
    </location>
</feature>
<proteinExistence type="predicted"/>
<organism evidence="2 3">
    <name type="scientific">Dactylonectria estremocensis</name>
    <dbReference type="NCBI Taxonomy" id="1079267"/>
    <lineage>
        <taxon>Eukaryota</taxon>
        <taxon>Fungi</taxon>
        <taxon>Dikarya</taxon>
        <taxon>Ascomycota</taxon>
        <taxon>Pezizomycotina</taxon>
        <taxon>Sordariomycetes</taxon>
        <taxon>Hypocreomycetidae</taxon>
        <taxon>Hypocreales</taxon>
        <taxon>Nectriaceae</taxon>
        <taxon>Dactylonectria</taxon>
    </lineage>
</organism>
<feature type="compositionally biased region" description="Polar residues" evidence="1">
    <location>
        <begin position="275"/>
        <end position="307"/>
    </location>
</feature>
<reference evidence="2" key="1">
    <citation type="journal article" date="2021" name="Nat. Commun.">
        <title>Genetic determinants of endophytism in the Arabidopsis root mycobiome.</title>
        <authorList>
            <person name="Mesny F."/>
            <person name="Miyauchi S."/>
            <person name="Thiergart T."/>
            <person name="Pickel B."/>
            <person name="Atanasova L."/>
            <person name="Karlsson M."/>
            <person name="Huettel B."/>
            <person name="Barry K.W."/>
            <person name="Haridas S."/>
            <person name="Chen C."/>
            <person name="Bauer D."/>
            <person name="Andreopoulos W."/>
            <person name="Pangilinan J."/>
            <person name="LaButti K."/>
            <person name="Riley R."/>
            <person name="Lipzen A."/>
            <person name="Clum A."/>
            <person name="Drula E."/>
            <person name="Henrissat B."/>
            <person name="Kohler A."/>
            <person name="Grigoriev I.V."/>
            <person name="Martin F.M."/>
            <person name="Hacquard S."/>
        </authorList>
    </citation>
    <scope>NUCLEOTIDE SEQUENCE</scope>
    <source>
        <strain evidence="2">MPI-CAGE-AT-0021</strain>
    </source>
</reference>
<sequence length="409" mass="45265">MDRSASVASHGGQNLKPARRRLQKCPKLKNNTNKRGSADSTASRTEVTMPLQSPRQNQNGAPDLTDSKWSHYLRPKTLVSPISHDLEPRPAPLVVRQPSQRQIPEFSHLTIQDSVHRPSLDRTSIPSPVSSTSTSSTMRRQAKTPVFRIGQLEDPSYGRGLNIAHKTSSVDLIADQYRALLESRDGTEAASIYPDPQSQAETGHANTLEVPRSLADTHRMSRPRSRTHLEPLQQPIPRVQSTTGQDGDLVAFEEDAIYFKPVSFSTDPSPEPSPGFSQYSFDSPISSRPQSQGTRPPSQDNRPTSQDNLSLQICLDLLTRELSSAMAERPVRNGPDNAALQIWVMIEAYERLRDQVARMSLRNGNGEVGKVTQIFDTWLCALYSIHESMAAGGASFEGDYSGLEEEDLD</sequence>
<feature type="region of interest" description="Disordered" evidence="1">
    <location>
        <begin position="117"/>
        <end position="141"/>
    </location>
</feature>
<feature type="region of interest" description="Disordered" evidence="1">
    <location>
        <begin position="217"/>
        <end position="245"/>
    </location>
</feature>
<keyword evidence="3" id="KW-1185">Reference proteome</keyword>
<name>A0A9P9JC43_9HYPO</name>
<protein>
    <recommendedName>
        <fullName evidence="4">Mating-type switching protein swi10</fullName>
    </recommendedName>
</protein>
<dbReference type="AlphaFoldDB" id="A0A9P9JC43"/>
<feature type="compositionally biased region" description="Polar residues" evidence="1">
    <location>
        <begin position="29"/>
        <end position="60"/>
    </location>
</feature>
<dbReference type="Proteomes" id="UP000717696">
    <property type="component" value="Unassembled WGS sequence"/>
</dbReference>
<dbReference type="OrthoDB" id="5232891at2759"/>
<evidence type="ECO:0000256" key="1">
    <source>
        <dbReference type="SAM" id="MobiDB-lite"/>
    </source>
</evidence>